<dbReference type="InterPro" id="IPR017871">
    <property type="entry name" value="ABC_transporter-like_CS"/>
</dbReference>
<keyword evidence="11" id="KW-1185">Reference proteome</keyword>
<dbReference type="EnsemblProtists" id="EKX50126">
    <property type="protein sequence ID" value="EKX50126"/>
    <property type="gene ID" value="GUITHDRAFT_93004"/>
</dbReference>
<dbReference type="OrthoDB" id="2110130at2759"/>
<reference evidence="11" key="2">
    <citation type="submission" date="2012-11" db="EMBL/GenBank/DDBJ databases">
        <authorList>
            <person name="Kuo A."/>
            <person name="Curtis B.A."/>
            <person name="Tanifuji G."/>
            <person name="Burki F."/>
            <person name="Gruber A."/>
            <person name="Irimia M."/>
            <person name="Maruyama S."/>
            <person name="Arias M.C."/>
            <person name="Ball S.G."/>
            <person name="Gile G.H."/>
            <person name="Hirakawa Y."/>
            <person name="Hopkins J.F."/>
            <person name="Rensing S.A."/>
            <person name="Schmutz J."/>
            <person name="Symeonidi A."/>
            <person name="Elias M."/>
            <person name="Eveleigh R.J."/>
            <person name="Herman E.K."/>
            <person name="Klute M.J."/>
            <person name="Nakayama T."/>
            <person name="Obornik M."/>
            <person name="Reyes-Prieto A."/>
            <person name="Armbrust E.V."/>
            <person name="Aves S.J."/>
            <person name="Beiko R.G."/>
            <person name="Coutinho P."/>
            <person name="Dacks J.B."/>
            <person name="Durnford D.G."/>
            <person name="Fast N.M."/>
            <person name="Green B.R."/>
            <person name="Grisdale C."/>
            <person name="Hempe F."/>
            <person name="Henrissat B."/>
            <person name="Hoppner M.P."/>
            <person name="Ishida K.-I."/>
            <person name="Kim E."/>
            <person name="Koreny L."/>
            <person name="Kroth P.G."/>
            <person name="Liu Y."/>
            <person name="Malik S.-B."/>
            <person name="Maier U.G."/>
            <person name="McRose D."/>
            <person name="Mock T."/>
            <person name="Neilson J.A."/>
            <person name="Onodera N.T."/>
            <person name="Poole A.M."/>
            <person name="Pritham E.J."/>
            <person name="Richards T.A."/>
            <person name="Rocap G."/>
            <person name="Roy S.W."/>
            <person name="Sarai C."/>
            <person name="Schaack S."/>
            <person name="Shirato S."/>
            <person name="Slamovits C.H."/>
            <person name="Spencer D.F."/>
            <person name="Suzuki S."/>
            <person name="Worden A.Z."/>
            <person name="Zauner S."/>
            <person name="Barry K."/>
            <person name="Bell C."/>
            <person name="Bharti A.K."/>
            <person name="Crow J.A."/>
            <person name="Grimwood J."/>
            <person name="Kramer R."/>
            <person name="Lindquist E."/>
            <person name="Lucas S."/>
            <person name="Salamov A."/>
            <person name="McFadden G.I."/>
            <person name="Lane C.E."/>
            <person name="Keeling P.J."/>
            <person name="Gray M.W."/>
            <person name="Grigoriev I.V."/>
            <person name="Archibald J.M."/>
        </authorList>
    </citation>
    <scope>NUCLEOTIDE SEQUENCE</scope>
    <source>
        <strain evidence="11">CCMP2712</strain>
    </source>
</reference>
<proteinExistence type="predicted"/>
<dbReference type="KEGG" id="gtt:GUITHDRAFT_93004"/>
<evidence type="ECO:0000256" key="6">
    <source>
        <dbReference type="ARBA" id="ARBA00022840"/>
    </source>
</evidence>
<dbReference type="AlphaFoldDB" id="L1JNF9"/>
<dbReference type="InterPro" id="IPR047038">
    <property type="entry name" value="eEF3_chromodomain-like_sf"/>
</dbReference>
<dbReference type="Gene3D" id="2.40.50.990">
    <property type="match status" value="1"/>
</dbReference>
<comment type="subcellular location">
    <subcellularLocation>
        <location evidence="2">Cytoplasm</location>
    </subcellularLocation>
    <subcellularLocation>
        <location evidence="1">Plastid</location>
        <location evidence="1">Chloroplast</location>
    </subcellularLocation>
</comment>
<protein>
    <recommendedName>
        <fullName evidence="8">ABC transporter domain-containing protein</fullName>
    </recommendedName>
</protein>
<evidence type="ECO:0000313" key="10">
    <source>
        <dbReference type="EnsemblProtists" id="EKX50126"/>
    </source>
</evidence>
<keyword evidence="3" id="KW-0963">Cytoplasm</keyword>
<organism evidence="9">
    <name type="scientific">Guillardia theta (strain CCMP2712)</name>
    <name type="common">Cryptophyte</name>
    <dbReference type="NCBI Taxonomy" id="905079"/>
    <lineage>
        <taxon>Eukaryota</taxon>
        <taxon>Cryptophyceae</taxon>
        <taxon>Pyrenomonadales</taxon>
        <taxon>Geminigeraceae</taxon>
        <taxon>Guillardia</taxon>
    </lineage>
</organism>
<dbReference type="HOGENOM" id="CLU_002848_1_1_1"/>
<dbReference type="PANTHER" id="PTHR19211:SF127">
    <property type="entry name" value="ABC TRANSPORTER DOMAIN-CONTAINING PROTEIN"/>
    <property type="match status" value="1"/>
</dbReference>
<evidence type="ECO:0000313" key="11">
    <source>
        <dbReference type="Proteomes" id="UP000011087"/>
    </source>
</evidence>
<sequence>MSMQAAVSKELATLTLPAMVEQHVSAMIAGALEEGVRTRQLVSLLLPLLADSSIEEEQLSTVCHNIHASCYPNQGDDDDAEELDYLVDCRGVILAYAGKTLLKPTNLQLLRNHRYGVVGNNGVGKTTLLNRIASREVSNFPQNIKVLYIQHEVYVDLDCTVVDFMEQQQRTEGTDKKLIQDALASIGFTEERMASPVAELSGGWRMKLAIATAVTQKCDLLLLDEPTNHLDAASRAWLADYLVTLTNTTVCIVSHDYEFLGKTCTDVMHIANLQLTYYGGGFANFAMNRPDVMEALPSMTESGASAVITLPDPGKLDGVKSKTKPVVEAKDLTFYYPNSDKPTLDKVNAKLCVKSRVGLLGVNGAGKTTLLRLLVGDAAVDQGTGKHVGEIARHQNLRVAYIAQSSMHHLEEHLHMKPWQYVQERFRTGLDKELAKRETMRLTPEEEALRNKIGNIKDIVGRAIRGGELSYETVRAGREDDGTFWEPLGSIKRKDPYVMKLCLNYDAKLQAYQSGAEIRPCTEREILKHLADFGLSHRLAQSGRIKGMSGGQRCRLVLASAVWNKPHLIALDEPTNYLDNETLNALAAALQKFDGAILVISHHQNFVSRVCNELWKVEGGQVVVTQTAKEGRSLQRGGSDNSLSSMDRIDSQNSLETSSSVNSMEDGK</sequence>
<feature type="domain" description="ABC transporter" evidence="8">
    <location>
        <begin position="87"/>
        <end position="297"/>
    </location>
</feature>
<dbReference type="GeneID" id="17306980"/>
<dbReference type="RefSeq" id="XP_005837106.1">
    <property type="nucleotide sequence ID" value="XM_005837049.1"/>
</dbReference>
<dbReference type="Pfam" id="PF00005">
    <property type="entry name" value="ABC_tran"/>
    <property type="match status" value="2"/>
</dbReference>
<dbReference type="InterPro" id="IPR003439">
    <property type="entry name" value="ABC_transporter-like_ATP-bd"/>
</dbReference>
<evidence type="ECO:0000256" key="1">
    <source>
        <dbReference type="ARBA" id="ARBA00004229"/>
    </source>
</evidence>
<dbReference type="PaxDb" id="55529-EKX50126"/>
<feature type="region of interest" description="Disordered" evidence="7">
    <location>
        <begin position="628"/>
        <end position="668"/>
    </location>
</feature>
<dbReference type="SUPFAM" id="SSF52540">
    <property type="entry name" value="P-loop containing nucleoside triphosphate hydrolases"/>
    <property type="match status" value="2"/>
</dbReference>
<name>L1JNF9_GUITC</name>
<dbReference type="SMART" id="SM00382">
    <property type="entry name" value="AAA"/>
    <property type="match status" value="2"/>
</dbReference>
<evidence type="ECO:0000313" key="9">
    <source>
        <dbReference type="EMBL" id="EKX50126.1"/>
    </source>
</evidence>
<dbReference type="InterPro" id="IPR050611">
    <property type="entry name" value="ABCF"/>
</dbReference>
<evidence type="ECO:0000256" key="2">
    <source>
        <dbReference type="ARBA" id="ARBA00004496"/>
    </source>
</evidence>
<evidence type="ECO:0000256" key="5">
    <source>
        <dbReference type="ARBA" id="ARBA00022741"/>
    </source>
</evidence>
<feature type="domain" description="ABC transporter" evidence="8">
    <location>
        <begin position="327"/>
        <end position="644"/>
    </location>
</feature>
<dbReference type="eggNOG" id="KOG0062">
    <property type="taxonomic scope" value="Eukaryota"/>
</dbReference>
<dbReference type="GO" id="GO:0016887">
    <property type="term" value="F:ATP hydrolysis activity"/>
    <property type="evidence" value="ECO:0007669"/>
    <property type="project" value="InterPro"/>
</dbReference>
<feature type="compositionally biased region" description="Polar residues" evidence="7">
    <location>
        <begin position="636"/>
        <end position="668"/>
    </location>
</feature>
<reference evidence="10" key="3">
    <citation type="submission" date="2015-06" db="UniProtKB">
        <authorList>
            <consortium name="EnsemblProtists"/>
        </authorList>
    </citation>
    <scope>IDENTIFICATION</scope>
</reference>
<dbReference type="OMA" id="ANDVAPC"/>
<keyword evidence="6" id="KW-0067">ATP-binding</keyword>
<dbReference type="STRING" id="905079.L1JNF9"/>
<keyword evidence="5" id="KW-0547">Nucleotide-binding</keyword>
<dbReference type="PROSITE" id="PS50893">
    <property type="entry name" value="ABC_TRANSPORTER_2"/>
    <property type="match status" value="2"/>
</dbReference>
<reference evidence="9 11" key="1">
    <citation type="journal article" date="2012" name="Nature">
        <title>Algal genomes reveal evolutionary mosaicism and the fate of nucleomorphs.</title>
        <authorList>
            <consortium name="DOE Joint Genome Institute"/>
            <person name="Curtis B.A."/>
            <person name="Tanifuji G."/>
            <person name="Burki F."/>
            <person name="Gruber A."/>
            <person name="Irimia M."/>
            <person name="Maruyama S."/>
            <person name="Arias M.C."/>
            <person name="Ball S.G."/>
            <person name="Gile G.H."/>
            <person name="Hirakawa Y."/>
            <person name="Hopkins J.F."/>
            <person name="Kuo A."/>
            <person name="Rensing S.A."/>
            <person name="Schmutz J."/>
            <person name="Symeonidi A."/>
            <person name="Elias M."/>
            <person name="Eveleigh R.J."/>
            <person name="Herman E.K."/>
            <person name="Klute M.J."/>
            <person name="Nakayama T."/>
            <person name="Obornik M."/>
            <person name="Reyes-Prieto A."/>
            <person name="Armbrust E.V."/>
            <person name="Aves S.J."/>
            <person name="Beiko R.G."/>
            <person name="Coutinho P."/>
            <person name="Dacks J.B."/>
            <person name="Durnford D.G."/>
            <person name="Fast N.M."/>
            <person name="Green B.R."/>
            <person name="Grisdale C.J."/>
            <person name="Hempel F."/>
            <person name="Henrissat B."/>
            <person name="Hoppner M.P."/>
            <person name="Ishida K."/>
            <person name="Kim E."/>
            <person name="Koreny L."/>
            <person name="Kroth P.G."/>
            <person name="Liu Y."/>
            <person name="Malik S.B."/>
            <person name="Maier U.G."/>
            <person name="McRose D."/>
            <person name="Mock T."/>
            <person name="Neilson J.A."/>
            <person name="Onodera N.T."/>
            <person name="Poole A.M."/>
            <person name="Pritham E.J."/>
            <person name="Richards T.A."/>
            <person name="Rocap G."/>
            <person name="Roy S.W."/>
            <person name="Sarai C."/>
            <person name="Schaack S."/>
            <person name="Shirato S."/>
            <person name="Slamovits C.H."/>
            <person name="Spencer D.F."/>
            <person name="Suzuki S."/>
            <person name="Worden A.Z."/>
            <person name="Zauner S."/>
            <person name="Barry K."/>
            <person name="Bell C."/>
            <person name="Bharti A.K."/>
            <person name="Crow J.A."/>
            <person name="Grimwood J."/>
            <person name="Kramer R."/>
            <person name="Lindquist E."/>
            <person name="Lucas S."/>
            <person name="Salamov A."/>
            <person name="McFadden G.I."/>
            <person name="Lane C.E."/>
            <person name="Keeling P.J."/>
            <person name="Gray M.W."/>
            <person name="Grigoriev I.V."/>
            <person name="Archibald J.M."/>
        </authorList>
    </citation>
    <scope>NUCLEOTIDE SEQUENCE</scope>
    <source>
        <strain evidence="9 11">CCMP2712</strain>
    </source>
</reference>
<evidence type="ECO:0000256" key="7">
    <source>
        <dbReference type="SAM" id="MobiDB-lite"/>
    </source>
</evidence>
<accession>L1JNF9</accession>
<dbReference type="Proteomes" id="UP000011087">
    <property type="component" value="Unassembled WGS sequence"/>
</dbReference>
<dbReference type="PROSITE" id="PS00211">
    <property type="entry name" value="ABC_TRANSPORTER_1"/>
    <property type="match status" value="1"/>
</dbReference>
<gene>
    <name evidence="9" type="ORF">GUITHDRAFT_93004</name>
</gene>
<evidence type="ECO:0000256" key="3">
    <source>
        <dbReference type="ARBA" id="ARBA00022490"/>
    </source>
</evidence>
<dbReference type="GO" id="GO:0005524">
    <property type="term" value="F:ATP binding"/>
    <property type="evidence" value="ECO:0007669"/>
    <property type="project" value="UniProtKB-KW"/>
</dbReference>
<dbReference type="EMBL" id="JH992979">
    <property type="protein sequence ID" value="EKX50126.1"/>
    <property type="molecule type" value="Genomic_DNA"/>
</dbReference>
<evidence type="ECO:0000256" key="4">
    <source>
        <dbReference type="ARBA" id="ARBA00022737"/>
    </source>
</evidence>
<dbReference type="InterPro" id="IPR003593">
    <property type="entry name" value="AAA+_ATPase"/>
</dbReference>
<dbReference type="Gene3D" id="3.40.50.300">
    <property type="entry name" value="P-loop containing nucleotide triphosphate hydrolases"/>
    <property type="match status" value="2"/>
</dbReference>
<keyword evidence="4" id="KW-0677">Repeat</keyword>
<dbReference type="CDD" id="cd03221">
    <property type="entry name" value="ABCF_EF-3"/>
    <property type="match status" value="1"/>
</dbReference>
<dbReference type="PANTHER" id="PTHR19211">
    <property type="entry name" value="ATP-BINDING TRANSPORT PROTEIN-RELATED"/>
    <property type="match status" value="1"/>
</dbReference>
<dbReference type="GO" id="GO:0009507">
    <property type="term" value="C:chloroplast"/>
    <property type="evidence" value="ECO:0007669"/>
    <property type="project" value="UniProtKB-SubCell"/>
</dbReference>
<evidence type="ECO:0000259" key="8">
    <source>
        <dbReference type="PROSITE" id="PS50893"/>
    </source>
</evidence>
<dbReference type="InterPro" id="IPR027417">
    <property type="entry name" value="P-loop_NTPase"/>
</dbReference>